<dbReference type="RefSeq" id="XP_052947998.1">
    <property type="nucleotide sequence ID" value="XM_053092076.1"/>
</dbReference>
<protein>
    <submittedName>
        <fullName evidence="2">Sucrase/ferredoxin-like-domain-containing protein</fullName>
    </submittedName>
</protein>
<dbReference type="Proteomes" id="UP001164286">
    <property type="component" value="Unassembled WGS sequence"/>
</dbReference>
<dbReference type="Pfam" id="PF06999">
    <property type="entry name" value="Suc_Fer-like"/>
    <property type="match status" value="1"/>
</dbReference>
<sequence>MFGKIASALSSAMTPSAPKPGNTHNDPARAATYSAIASEIAAEHGSVSNDDCAKCDGCDDAIWDGKTYPDYVMERYGDLGELPPGFDVDWDTDLAGSAAGGRGKVVVISTGKSDWERDHVDEKDSLAHHLDKHIQSLKLPAPPAGAVKDLSKRPPASEYILKPDQDHLPSLYSSSLISQSDDPEDQTVLVFPDWTVVQEVENSAEGAAGLYAAALGQGVKTGGTRQRSWVLPYRAIILLCSHKRRDKRCHIAAPLLRSALHTVLAKHDIGIDETGASLAQLDGPAIEDMGEDEREMETRRRMAGIEGIGGGEGGEVGIFNINHVGGHRYAGVMLRIFPMAG</sequence>
<dbReference type="GeneID" id="77731281"/>
<dbReference type="AlphaFoldDB" id="A0AA38LY29"/>
<dbReference type="EMBL" id="JAKWFO010000003">
    <property type="protein sequence ID" value="KAI9638221.1"/>
    <property type="molecule type" value="Genomic_DNA"/>
</dbReference>
<evidence type="ECO:0000313" key="3">
    <source>
        <dbReference type="Proteomes" id="UP001164286"/>
    </source>
</evidence>
<keyword evidence="3" id="KW-1185">Reference proteome</keyword>
<reference evidence="2" key="1">
    <citation type="journal article" date="2022" name="G3 (Bethesda)">
        <title>High quality genome of the basidiomycete yeast Dioszegia hungarica PDD-24b-2 isolated from cloud water.</title>
        <authorList>
            <person name="Jarrige D."/>
            <person name="Haridas S."/>
            <person name="Bleykasten-Grosshans C."/>
            <person name="Joly M."/>
            <person name="Nadalig T."/>
            <person name="Sancelme M."/>
            <person name="Vuilleumier S."/>
            <person name="Grigoriev I.V."/>
            <person name="Amato P."/>
            <person name="Bringel F."/>
        </authorList>
    </citation>
    <scope>NUCLEOTIDE SEQUENCE</scope>
    <source>
        <strain evidence="2">PDD-24b-2</strain>
    </source>
</reference>
<feature type="region of interest" description="Disordered" evidence="1">
    <location>
        <begin position="1"/>
        <end position="28"/>
    </location>
</feature>
<dbReference type="InterPro" id="IPR009737">
    <property type="entry name" value="Aim32/Apd1-like"/>
</dbReference>
<dbReference type="PANTHER" id="PTHR31902">
    <property type="entry name" value="ACTIN PATCHES DISTAL PROTEIN 1"/>
    <property type="match status" value="1"/>
</dbReference>
<evidence type="ECO:0000256" key="1">
    <source>
        <dbReference type="SAM" id="MobiDB-lite"/>
    </source>
</evidence>
<gene>
    <name evidence="2" type="ORF">MKK02DRAFT_42611</name>
</gene>
<evidence type="ECO:0000313" key="2">
    <source>
        <dbReference type="EMBL" id="KAI9638221.1"/>
    </source>
</evidence>
<proteinExistence type="predicted"/>
<name>A0AA38LY29_9TREE</name>
<organism evidence="2 3">
    <name type="scientific">Dioszegia hungarica</name>
    <dbReference type="NCBI Taxonomy" id="4972"/>
    <lineage>
        <taxon>Eukaryota</taxon>
        <taxon>Fungi</taxon>
        <taxon>Dikarya</taxon>
        <taxon>Basidiomycota</taxon>
        <taxon>Agaricomycotina</taxon>
        <taxon>Tremellomycetes</taxon>
        <taxon>Tremellales</taxon>
        <taxon>Bulleribasidiaceae</taxon>
        <taxon>Dioszegia</taxon>
    </lineage>
</organism>
<dbReference type="PANTHER" id="PTHR31902:SF14">
    <property type="entry name" value="ACTIN PATCHES DISTAL PROTEIN 1"/>
    <property type="match status" value="1"/>
</dbReference>
<comment type="caution">
    <text evidence="2">The sequence shown here is derived from an EMBL/GenBank/DDBJ whole genome shotgun (WGS) entry which is preliminary data.</text>
</comment>
<accession>A0AA38LY29</accession>